<dbReference type="OrthoDB" id="2427326at2759"/>
<organism evidence="1 2">
    <name type="scientific">Funneliformis geosporum</name>
    <dbReference type="NCBI Taxonomy" id="1117311"/>
    <lineage>
        <taxon>Eukaryota</taxon>
        <taxon>Fungi</taxon>
        <taxon>Fungi incertae sedis</taxon>
        <taxon>Mucoromycota</taxon>
        <taxon>Glomeromycotina</taxon>
        <taxon>Glomeromycetes</taxon>
        <taxon>Glomerales</taxon>
        <taxon>Glomeraceae</taxon>
        <taxon>Funneliformis</taxon>
    </lineage>
</organism>
<name>A0A9W4T555_9GLOM</name>
<gene>
    <name evidence="1" type="ORF">FWILDA_LOCUS15452</name>
</gene>
<reference evidence="1" key="1">
    <citation type="submission" date="2022-08" db="EMBL/GenBank/DDBJ databases">
        <authorList>
            <person name="Kallberg Y."/>
            <person name="Tangrot J."/>
            <person name="Rosling A."/>
        </authorList>
    </citation>
    <scope>NUCLEOTIDE SEQUENCE</scope>
    <source>
        <strain evidence="1">Wild A</strain>
    </source>
</reference>
<dbReference type="InterPro" id="IPR036875">
    <property type="entry name" value="Znf_CCHC_sf"/>
</dbReference>
<dbReference type="PANTHER" id="PTHR47718">
    <property type="entry name" value="OS01G0519700 PROTEIN"/>
    <property type="match status" value="1"/>
</dbReference>
<dbReference type="SUPFAM" id="SSF57756">
    <property type="entry name" value="Retrovirus zinc finger-like domains"/>
    <property type="match status" value="1"/>
</dbReference>
<dbReference type="PANTHER" id="PTHR47718:SF12">
    <property type="entry name" value="PROTEIN FAR1-RELATED SEQUENCE"/>
    <property type="match status" value="1"/>
</dbReference>
<dbReference type="GO" id="GO:0003676">
    <property type="term" value="F:nucleic acid binding"/>
    <property type="evidence" value="ECO:0007669"/>
    <property type="project" value="InterPro"/>
</dbReference>
<sequence>MNDILNFSDIIYDENDNKNDVNTDENDINDASDIDDKPDSLLKDIYTGQTFTTFEVFEEYLKQYAKNRFLNKNSKYEPKKNVDPTHNRNQESACIGCGFLVNAAYCKCLNLVFINKFFNEHNHTLQSTIDLQEFSPISCKIPDDIMKEIQFYVQECHFAVVCDETVSTYEWILEQTIRVTEGLQPAIRFIDADPAMQVTISNKYPETILNNKWDDFIGEFYALRNSLVVSDFENRWAELMIKFPIFYANTHSTQRVERMPQVSSTIFKPIDEICKKYLTPNSLALQQKQMVEAFLYKTLFKEIRNMVLQDKNQYNIGFVEDDYEKPQILLDMTLKDCSNGFVKKIWKIKHIQSKTNRSQFIVLLDDGTHYCTCLYLIYAEFVLQTFFAVMLQSKIAQLNIKLIPSHWYSKEGLTTTENKALNLAIENKSIRTFEEVLQQFIKVQIDMMRNADQHNDILSETKITNPLQHKGKGRPANKRYLSAIKNNSNSKNGDIQEDTSRKRNKRQCFICKSWYHDSRNCPEKTKRIMLSLYMMT</sequence>
<keyword evidence="2" id="KW-1185">Reference proteome</keyword>
<dbReference type="Proteomes" id="UP001153678">
    <property type="component" value="Unassembled WGS sequence"/>
</dbReference>
<dbReference type="EMBL" id="CAMKVN010008094">
    <property type="protein sequence ID" value="CAI2192189.1"/>
    <property type="molecule type" value="Genomic_DNA"/>
</dbReference>
<evidence type="ECO:0000313" key="2">
    <source>
        <dbReference type="Proteomes" id="UP001153678"/>
    </source>
</evidence>
<dbReference type="AlphaFoldDB" id="A0A9W4T555"/>
<accession>A0A9W4T555</accession>
<dbReference type="GO" id="GO:0008270">
    <property type="term" value="F:zinc ion binding"/>
    <property type="evidence" value="ECO:0007669"/>
    <property type="project" value="InterPro"/>
</dbReference>
<comment type="caution">
    <text evidence="1">The sequence shown here is derived from an EMBL/GenBank/DDBJ whole genome shotgun (WGS) entry which is preliminary data.</text>
</comment>
<proteinExistence type="predicted"/>
<evidence type="ECO:0000313" key="1">
    <source>
        <dbReference type="EMBL" id="CAI2192189.1"/>
    </source>
</evidence>
<protein>
    <submittedName>
        <fullName evidence="1">14823_t:CDS:1</fullName>
    </submittedName>
</protein>